<dbReference type="SMART" id="SM00827">
    <property type="entry name" value="PKS_AT"/>
    <property type="match status" value="1"/>
</dbReference>
<dbReference type="InterPro" id="IPR016036">
    <property type="entry name" value="Malonyl_transacylase_ACP-bd"/>
</dbReference>
<dbReference type="InterPro" id="IPR014030">
    <property type="entry name" value="Ketoacyl_synth_N"/>
</dbReference>
<dbReference type="GO" id="GO:0005737">
    <property type="term" value="C:cytoplasm"/>
    <property type="evidence" value="ECO:0007669"/>
    <property type="project" value="TreeGrafter"/>
</dbReference>
<accession>W4M8R5</accession>
<evidence type="ECO:0000256" key="3">
    <source>
        <dbReference type="ARBA" id="ARBA00022679"/>
    </source>
</evidence>
<protein>
    <recommendedName>
        <fullName evidence="4">Ketosynthase family 3 (KS3) domain-containing protein</fullName>
    </recommendedName>
</protein>
<dbReference type="GO" id="GO:0004312">
    <property type="term" value="F:fatty acid synthase activity"/>
    <property type="evidence" value="ECO:0007669"/>
    <property type="project" value="TreeGrafter"/>
</dbReference>
<dbReference type="SUPFAM" id="SSF55048">
    <property type="entry name" value="Probable ACP-binding domain of malonyl-CoA ACP transacylase"/>
    <property type="match status" value="1"/>
</dbReference>
<dbReference type="Pfam" id="PF00698">
    <property type="entry name" value="Acyl_transf_1"/>
    <property type="match status" value="1"/>
</dbReference>
<dbReference type="PROSITE" id="PS52004">
    <property type="entry name" value="KS3_2"/>
    <property type="match status" value="1"/>
</dbReference>
<dbReference type="InterPro" id="IPR014043">
    <property type="entry name" value="Acyl_transferase_dom"/>
</dbReference>
<dbReference type="Proteomes" id="UP000019140">
    <property type="component" value="Unassembled WGS sequence"/>
</dbReference>
<name>W4M8R5_9BACT</name>
<dbReference type="InterPro" id="IPR001227">
    <property type="entry name" value="Ac_transferase_dom_sf"/>
</dbReference>
<dbReference type="AlphaFoldDB" id="W4M8R5"/>
<keyword evidence="6" id="KW-1185">Reference proteome</keyword>
<dbReference type="InterPro" id="IPR020841">
    <property type="entry name" value="PKS_Beta-ketoAc_synthase_dom"/>
</dbReference>
<dbReference type="EMBL" id="AZHX01000803">
    <property type="protein sequence ID" value="ETX06027.1"/>
    <property type="molecule type" value="Genomic_DNA"/>
</dbReference>
<dbReference type="SUPFAM" id="SSF52151">
    <property type="entry name" value="FabD/lysophospholipase-like"/>
    <property type="match status" value="1"/>
</dbReference>
<evidence type="ECO:0000313" key="6">
    <source>
        <dbReference type="Proteomes" id="UP000019140"/>
    </source>
</evidence>
<keyword evidence="1" id="KW-0596">Phosphopantetheine</keyword>
<evidence type="ECO:0000313" key="5">
    <source>
        <dbReference type="EMBL" id="ETX06027.1"/>
    </source>
</evidence>
<feature type="domain" description="Ketosynthase family 3 (KS3)" evidence="4">
    <location>
        <begin position="3"/>
        <end position="459"/>
    </location>
</feature>
<dbReference type="InterPro" id="IPR018201">
    <property type="entry name" value="Ketoacyl_synth_AS"/>
</dbReference>
<dbReference type="SUPFAM" id="SSF53901">
    <property type="entry name" value="Thiolase-like"/>
    <property type="match status" value="1"/>
</dbReference>
<evidence type="ECO:0000259" key="4">
    <source>
        <dbReference type="PROSITE" id="PS52004"/>
    </source>
</evidence>
<keyword evidence="3" id="KW-0808">Transferase</keyword>
<evidence type="ECO:0000256" key="2">
    <source>
        <dbReference type="ARBA" id="ARBA00022553"/>
    </source>
</evidence>
<dbReference type="HOGENOM" id="CLU_000022_16_2_7"/>
<sequence length="459" mass="49438">MSLEPIAIIGIGCRLPGDINNPTALWHFLKAGGDAIGDVPADRWNNRRYYGGDKPQVGKIISPAGGFLSNIDQFDAEFFGIPAKEASQTDPQHRMLLEVTWEALEDAGLVAETLAGSQTGVFMGIHGIDYALLQLLHPSTVGPFANSCSKHYIAPNRISYTFGLHGPSIAVDAACAASLVAVDLACQNLWQQRCDLALAGGGNLLLAPQPSLSHSQLGSLAPDGRCKPFDAKAERLRPQRRSGGGGFDALWKPLSGWSLLDEMQTSEANSRIGVDTQISMLATHALQIALTALWYHWGIRPDMIVGHSMGELAAAYAAGAINLEQAVQLAHARLQCVGRVQGPQSLTLAGDTEAVQAIATTVEQNGTFCRMLNVDVPFHGLPLRERDAEFTRISPEVRVAVPSIPYVSTVTGRGLDVPLDKSYWLRNFEESVYFRDAISCIIDAGCTHFVELGPHPVLN</sequence>
<organism evidence="5 6">
    <name type="scientific">Candidatus Entotheonella gemina</name>
    <dbReference type="NCBI Taxonomy" id="1429439"/>
    <lineage>
        <taxon>Bacteria</taxon>
        <taxon>Pseudomonadati</taxon>
        <taxon>Nitrospinota/Tectimicrobiota group</taxon>
        <taxon>Candidatus Tectimicrobiota</taxon>
        <taxon>Candidatus Entotheonellia</taxon>
        <taxon>Candidatus Entotheonellales</taxon>
        <taxon>Candidatus Entotheonellaceae</taxon>
        <taxon>Candidatus Entotheonella</taxon>
    </lineage>
</organism>
<dbReference type="Pfam" id="PF00109">
    <property type="entry name" value="ketoacyl-synt"/>
    <property type="match status" value="1"/>
</dbReference>
<dbReference type="GO" id="GO:0006633">
    <property type="term" value="P:fatty acid biosynthetic process"/>
    <property type="evidence" value="ECO:0007669"/>
    <property type="project" value="InterPro"/>
</dbReference>
<keyword evidence="2" id="KW-0597">Phosphoprotein</keyword>
<proteinExistence type="predicted"/>
<dbReference type="CDD" id="cd00833">
    <property type="entry name" value="PKS"/>
    <property type="match status" value="1"/>
</dbReference>
<dbReference type="Gene3D" id="3.40.47.10">
    <property type="match status" value="1"/>
</dbReference>
<dbReference type="InterPro" id="IPR016035">
    <property type="entry name" value="Acyl_Trfase/lysoPLipase"/>
</dbReference>
<dbReference type="SMART" id="SM00825">
    <property type="entry name" value="PKS_KS"/>
    <property type="match status" value="1"/>
</dbReference>
<reference evidence="5 6" key="1">
    <citation type="journal article" date="2014" name="Nature">
        <title>An environmental bacterial taxon with a large and distinct metabolic repertoire.</title>
        <authorList>
            <person name="Wilson M.C."/>
            <person name="Mori T."/>
            <person name="Ruckert C."/>
            <person name="Uria A.R."/>
            <person name="Helf M.J."/>
            <person name="Takada K."/>
            <person name="Gernert C."/>
            <person name="Steffens U.A."/>
            <person name="Heycke N."/>
            <person name="Schmitt S."/>
            <person name="Rinke C."/>
            <person name="Helfrich E.J."/>
            <person name="Brachmann A.O."/>
            <person name="Gurgui C."/>
            <person name="Wakimoto T."/>
            <person name="Kracht M."/>
            <person name="Crusemann M."/>
            <person name="Hentschel U."/>
            <person name="Abe I."/>
            <person name="Matsunaga S."/>
            <person name="Kalinowski J."/>
            <person name="Takeyama H."/>
            <person name="Piel J."/>
        </authorList>
    </citation>
    <scope>NUCLEOTIDE SEQUENCE [LARGE SCALE GENOMIC DNA]</scope>
    <source>
        <strain evidence="6">TSY2</strain>
    </source>
</reference>
<evidence type="ECO:0000256" key="1">
    <source>
        <dbReference type="ARBA" id="ARBA00022450"/>
    </source>
</evidence>
<dbReference type="GO" id="GO:0005886">
    <property type="term" value="C:plasma membrane"/>
    <property type="evidence" value="ECO:0007669"/>
    <property type="project" value="TreeGrafter"/>
</dbReference>
<dbReference type="PANTHER" id="PTHR43775:SF37">
    <property type="entry name" value="SI:DKEY-61P9.11"/>
    <property type="match status" value="1"/>
</dbReference>
<dbReference type="Gene3D" id="3.30.70.250">
    <property type="entry name" value="Malonyl-CoA ACP transacylase, ACP-binding"/>
    <property type="match status" value="1"/>
</dbReference>
<dbReference type="PANTHER" id="PTHR43775">
    <property type="entry name" value="FATTY ACID SYNTHASE"/>
    <property type="match status" value="1"/>
</dbReference>
<dbReference type="Gene3D" id="3.40.366.10">
    <property type="entry name" value="Malonyl-Coenzyme A Acyl Carrier Protein, domain 2"/>
    <property type="match status" value="2"/>
</dbReference>
<comment type="caution">
    <text evidence="5">The sequence shown here is derived from an EMBL/GenBank/DDBJ whole genome shotgun (WGS) entry which is preliminary data.</text>
</comment>
<dbReference type="PROSITE" id="PS00606">
    <property type="entry name" value="KS3_1"/>
    <property type="match status" value="1"/>
</dbReference>
<dbReference type="GO" id="GO:0004315">
    <property type="term" value="F:3-oxoacyl-[acyl-carrier-protein] synthase activity"/>
    <property type="evidence" value="ECO:0007669"/>
    <property type="project" value="InterPro"/>
</dbReference>
<dbReference type="InterPro" id="IPR016039">
    <property type="entry name" value="Thiolase-like"/>
</dbReference>
<dbReference type="GO" id="GO:0071770">
    <property type="term" value="P:DIM/DIP cell wall layer assembly"/>
    <property type="evidence" value="ECO:0007669"/>
    <property type="project" value="TreeGrafter"/>
</dbReference>
<gene>
    <name evidence="5" type="ORF">ETSY2_19545</name>
</gene>
<dbReference type="InterPro" id="IPR050091">
    <property type="entry name" value="PKS_NRPS_Biosynth_Enz"/>
</dbReference>